<name>A0A4V3UR93_9GAMM</name>
<keyword evidence="6" id="KW-1185">Reference proteome</keyword>
<dbReference type="InterPro" id="IPR000792">
    <property type="entry name" value="Tscrpt_reg_LuxR_C"/>
</dbReference>
<dbReference type="InterPro" id="IPR016032">
    <property type="entry name" value="Sig_transdc_resp-reg_C-effctor"/>
</dbReference>
<dbReference type="GO" id="GO:0006355">
    <property type="term" value="P:regulation of DNA-templated transcription"/>
    <property type="evidence" value="ECO:0007669"/>
    <property type="project" value="InterPro"/>
</dbReference>
<dbReference type="Gene3D" id="1.10.10.10">
    <property type="entry name" value="Winged helix-like DNA-binding domain superfamily/Winged helix DNA-binding domain"/>
    <property type="match status" value="1"/>
</dbReference>
<evidence type="ECO:0000256" key="2">
    <source>
        <dbReference type="ARBA" id="ARBA00023125"/>
    </source>
</evidence>
<dbReference type="SUPFAM" id="SSF75516">
    <property type="entry name" value="Pheromone-binding domain of LuxR-like quorum-sensing transcription factors"/>
    <property type="match status" value="1"/>
</dbReference>
<dbReference type="Pfam" id="PF00196">
    <property type="entry name" value="GerE"/>
    <property type="match status" value="1"/>
</dbReference>
<organism evidence="5 6">
    <name type="scientific">Panacagrimonas perspica</name>
    <dbReference type="NCBI Taxonomy" id="381431"/>
    <lineage>
        <taxon>Bacteria</taxon>
        <taxon>Pseudomonadati</taxon>
        <taxon>Pseudomonadota</taxon>
        <taxon>Gammaproteobacteria</taxon>
        <taxon>Nevskiales</taxon>
        <taxon>Nevskiaceae</taxon>
        <taxon>Panacagrimonas</taxon>
    </lineage>
</organism>
<accession>A0A4V3UR93</accession>
<gene>
    <name evidence="5" type="ORF">DFR24_0272</name>
</gene>
<dbReference type="InterPro" id="IPR036693">
    <property type="entry name" value="TF_LuxR_autoind-bd_dom_sf"/>
</dbReference>
<keyword evidence="2" id="KW-0238">DNA-binding</keyword>
<dbReference type="Gene3D" id="3.30.450.80">
    <property type="entry name" value="Transcription factor LuxR-like, autoinducer-binding domain"/>
    <property type="match status" value="1"/>
</dbReference>
<dbReference type="CDD" id="cd06170">
    <property type="entry name" value="LuxR_C_like"/>
    <property type="match status" value="1"/>
</dbReference>
<dbReference type="OrthoDB" id="9774661at2"/>
<evidence type="ECO:0000259" key="4">
    <source>
        <dbReference type="PROSITE" id="PS50043"/>
    </source>
</evidence>
<dbReference type="Proteomes" id="UP000295341">
    <property type="component" value="Unassembled WGS sequence"/>
</dbReference>
<dbReference type="SMART" id="SM00421">
    <property type="entry name" value="HTH_LUXR"/>
    <property type="match status" value="1"/>
</dbReference>
<dbReference type="EMBL" id="SOBT01000008">
    <property type="protein sequence ID" value="TDU30915.1"/>
    <property type="molecule type" value="Genomic_DNA"/>
</dbReference>
<dbReference type="AlphaFoldDB" id="A0A4V3UR93"/>
<dbReference type="PANTHER" id="PTHR44688">
    <property type="entry name" value="DNA-BINDING TRANSCRIPTIONAL ACTIVATOR DEVR_DOSR"/>
    <property type="match status" value="1"/>
</dbReference>
<dbReference type="PRINTS" id="PR00038">
    <property type="entry name" value="HTHLUXR"/>
</dbReference>
<dbReference type="RefSeq" id="WP_133879550.1">
    <property type="nucleotide sequence ID" value="NZ_MWIN01000022.1"/>
</dbReference>
<reference evidence="5 6" key="1">
    <citation type="submission" date="2019-03" db="EMBL/GenBank/DDBJ databases">
        <title>Genomic Encyclopedia of Type Strains, Phase IV (KMG-IV): sequencing the most valuable type-strain genomes for metagenomic binning, comparative biology and taxonomic classification.</title>
        <authorList>
            <person name="Goeker M."/>
        </authorList>
    </citation>
    <scope>NUCLEOTIDE SEQUENCE [LARGE SCALE GENOMIC DNA]</scope>
    <source>
        <strain evidence="5 6">DSM 26377</strain>
    </source>
</reference>
<dbReference type="PANTHER" id="PTHR44688:SF16">
    <property type="entry name" value="DNA-BINDING TRANSCRIPTIONAL ACTIVATOR DEVR_DOSR"/>
    <property type="match status" value="1"/>
</dbReference>
<dbReference type="GO" id="GO:0003677">
    <property type="term" value="F:DNA binding"/>
    <property type="evidence" value="ECO:0007669"/>
    <property type="project" value="UniProtKB-KW"/>
</dbReference>
<dbReference type="Pfam" id="PF03472">
    <property type="entry name" value="Autoind_bind"/>
    <property type="match status" value="1"/>
</dbReference>
<evidence type="ECO:0000256" key="1">
    <source>
        <dbReference type="ARBA" id="ARBA00023015"/>
    </source>
</evidence>
<dbReference type="SUPFAM" id="SSF46894">
    <property type="entry name" value="C-terminal effector domain of the bipartite response regulators"/>
    <property type="match status" value="1"/>
</dbReference>
<sequence>MRDLDPSTADPATRDAHLTEALTNADGAPELHAACRELTASFGFEHYFYAVRLPLSFSDPYHFCLSGYPREWRQRYDSLGYLRIDPVVRHIMSSSLPLIWDDIDRSDATVEVFFQEAADYGLGHGISAPVSGRHGELALLSLARDIARPISADPVARHRLRGRLHWFATVLHESVRRLVLNHEGAPRVSAPLSEREKDCLLWAADGKNSADIGRALGITERTVLFHIESAGRKLGVSGRHSIISRAVTLGEIELHQHALRSVTTIPVMHE</sequence>
<evidence type="ECO:0000313" key="6">
    <source>
        <dbReference type="Proteomes" id="UP000295341"/>
    </source>
</evidence>
<evidence type="ECO:0000313" key="5">
    <source>
        <dbReference type="EMBL" id="TDU30915.1"/>
    </source>
</evidence>
<dbReference type="InterPro" id="IPR036388">
    <property type="entry name" value="WH-like_DNA-bd_sf"/>
</dbReference>
<dbReference type="InterPro" id="IPR005143">
    <property type="entry name" value="TF_LuxR_autoind-bd_dom"/>
</dbReference>
<proteinExistence type="predicted"/>
<keyword evidence="3" id="KW-0804">Transcription</keyword>
<dbReference type="PROSITE" id="PS50043">
    <property type="entry name" value="HTH_LUXR_2"/>
    <property type="match status" value="1"/>
</dbReference>
<protein>
    <submittedName>
        <fullName evidence="5">LuxR family quorum-sensing transcriptional regulator LasR</fullName>
    </submittedName>
</protein>
<evidence type="ECO:0000256" key="3">
    <source>
        <dbReference type="ARBA" id="ARBA00023163"/>
    </source>
</evidence>
<feature type="domain" description="HTH luxR-type" evidence="4">
    <location>
        <begin position="185"/>
        <end position="250"/>
    </location>
</feature>
<dbReference type="PROSITE" id="PS00622">
    <property type="entry name" value="HTH_LUXR_1"/>
    <property type="match status" value="1"/>
</dbReference>
<comment type="caution">
    <text evidence="5">The sequence shown here is derived from an EMBL/GenBank/DDBJ whole genome shotgun (WGS) entry which is preliminary data.</text>
</comment>
<keyword evidence="1" id="KW-0805">Transcription regulation</keyword>